<dbReference type="InterPro" id="IPR021327">
    <property type="entry name" value="DUF2934"/>
</dbReference>
<reference evidence="1" key="1">
    <citation type="submission" date="2022-10" db="EMBL/GenBank/DDBJ databases">
        <title>The WGS of Solirubrobacter ginsenosidimutans DSM 21036.</title>
        <authorList>
            <person name="Jiang Z."/>
        </authorList>
    </citation>
    <scope>NUCLEOTIDE SEQUENCE</scope>
    <source>
        <strain evidence="1">DSM 21036</strain>
    </source>
</reference>
<sequence>MTTSTRRQWTDETIREELLPIATELGRFPRRSELTERGIGALWSAMGRRGGVDAWREIVAQALAVPAPAPAEAPAAAVTFAGPSEEEVRIAAYFMFQNGHPGGPESHWHAAQRELAHA</sequence>
<keyword evidence="2" id="KW-1185">Reference proteome</keyword>
<proteinExistence type="predicted"/>
<dbReference type="EMBL" id="JAPDOD010000029">
    <property type="protein sequence ID" value="MDA0164013.1"/>
    <property type="molecule type" value="Genomic_DNA"/>
</dbReference>
<evidence type="ECO:0000313" key="2">
    <source>
        <dbReference type="Proteomes" id="UP001149140"/>
    </source>
</evidence>
<name>A0A9X3MZ44_9ACTN</name>
<dbReference type="Proteomes" id="UP001149140">
    <property type="component" value="Unassembled WGS sequence"/>
</dbReference>
<dbReference type="Pfam" id="PF11154">
    <property type="entry name" value="DUF2934"/>
    <property type="match status" value="1"/>
</dbReference>
<accession>A0A9X3MZ44</accession>
<organism evidence="1 2">
    <name type="scientific">Solirubrobacter ginsenosidimutans</name>
    <dbReference type="NCBI Taxonomy" id="490573"/>
    <lineage>
        <taxon>Bacteria</taxon>
        <taxon>Bacillati</taxon>
        <taxon>Actinomycetota</taxon>
        <taxon>Thermoleophilia</taxon>
        <taxon>Solirubrobacterales</taxon>
        <taxon>Solirubrobacteraceae</taxon>
        <taxon>Solirubrobacter</taxon>
    </lineage>
</organism>
<evidence type="ECO:0000313" key="1">
    <source>
        <dbReference type="EMBL" id="MDA0164013.1"/>
    </source>
</evidence>
<dbReference type="AlphaFoldDB" id="A0A9X3MZ44"/>
<gene>
    <name evidence="1" type="ORF">OM076_27320</name>
</gene>
<protein>
    <submittedName>
        <fullName evidence="1">DUF2934 domain-containing protein</fullName>
    </submittedName>
</protein>
<dbReference type="RefSeq" id="WP_270043261.1">
    <property type="nucleotide sequence ID" value="NZ_JAPDOD010000029.1"/>
</dbReference>
<comment type="caution">
    <text evidence="1">The sequence shown here is derived from an EMBL/GenBank/DDBJ whole genome shotgun (WGS) entry which is preliminary data.</text>
</comment>